<evidence type="ECO:0000256" key="7">
    <source>
        <dbReference type="SAM" id="SignalP"/>
    </source>
</evidence>
<keyword evidence="3 6" id="KW-0472">Membrane</keyword>
<organism evidence="8 9">
    <name type="scientific">Anas platyrhynchos platyrhynchos</name>
    <name type="common">Northern mallard</name>
    <dbReference type="NCBI Taxonomy" id="8840"/>
    <lineage>
        <taxon>Eukaryota</taxon>
        <taxon>Metazoa</taxon>
        <taxon>Chordata</taxon>
        <taxon>Craniata</taxon>
        <taxon>Vertebrata</taxon>
        <taxon>Euteleostomi</taxon>
        <taxon>Archelosauria</taxon>
        <taxon>Archosauria</taxon>
        <taxon>Dinosauria</taxon>
        <taxon>Saurischia</taxon>
        <taxon>Theropoda</taxon>
        <taxon>Coelurosauria</taxon>
        <taxon>Aves</taxon>
        <taxon>Neognathae</taxon>
        <taxon>Galloanserae</taxon>
        <taxon>Anseriformes</taxon>
        <taxon>Anatidae</taxon>
        <taxon>Anatinae</taxon>
        <taxon>Anas</taxon>
    </lineage>
</organism>
<dbReference type="OMA" id="DHVAYNW"/>
<evidence type="ECO:0000256" key="6">
    <source>
        <dbReference type="SAM" id="Phobius"/>
    </source>
</evidence>
<dbReference type="InterPro" id="IPR036179">
    <property type="entry name" value="Ig-like_dom_sf"/>
</dbReference>
<keyword evidence="6" id="KW-1133">Transmembrane helix</keyword>
<dbReference type="GO" id="GO:0016020">
    <property type="term" value="C:membrane"/>
    <property type="evidence" value="ECO:0007669"/>
    <property type="project" value="UniProtKB-SubCell"/>
</dbReference>
<keyword evidence="4" id="KW-0325">Glycoprotein</keyword>
<feature type="compositionally biased region" description="Basic and acidic residues" evidence="5">
    <location>
        <begin position="334"/>
        <end position="349"/>
    </location>
</feature>
<name>A0A493TB53_ANAPP</name>
<dbReference type="PANTHER" id="PTHR12080">
    <property type="entry name" value="SIGNALING LYMPHOCYTIC ACTIVATION MOLECULE"/>
    <property type="match status" value="1"/>
</dbReference>
<keyword evidence="6" id="KW-0812">Transmembrane</keyword>
<dbReference type="Ensembl" id="ENSAPLT00000034876.1">
    <property type="protein sequence ID" value="ENSAPLP00000023136.1"/>
    <property type="gene ID" value="ENSAPLG00000015339.2"/>
</dbReference>
<feature type="compositionally biased region" description="Pro residues" evidence="5">
    <location>
        <begin position="308"/>
        <end position="318"/>
    </location>
</feature>
<comment type="subcellular location">
    <subcellularLocation>
        <location evidence="1">Membrane</location>
    </subcellularLocation>
</comment>
<evidence type="ECO:0000256" key="3">
    <source>
        <dbReference type="ARBA" id="ARBA00023136"/>
    </source>
</evidence>
<feature type="transmembrane region" description="Helical" evidence="6">
    <location>
        <begin position="226"/>
        <end position="249"/>
    </location>
</feature>
<evidence type="ECO:0000256" key="2">
    <source>
        <dbReference type="ARBA" id="ARBA00022729"/>
    </source>
</evidence>
<evidence type="ECO:0000256" key="5">
    <source>
        <dbReference type="SAM" id="MobiDB-lite"/>
    </source>
</evidence>
<evidence type="ECO:0000256" key="4">
    <source>
        <dbReference type="ARBA" id="ARBA00023180"/>
    </source>
</evidence>
<keyword evidence="9" id="KW-1185">Reference proteome</keyword>
<dbReference type="Gene3D" id="2.60.40.10">
    <property type="entry name" value="Immunoglobulins"/>
    <property type="match status" value="2"/>
</dbReference>
<feature type="signal peptide" evidence="7">
    <location>
        <begin position="1"/>
        <end position="18"/>
    </location>
</feature>
<sequence length="387" mass="42365">MGCSVCLWLVVSFCRVWGMGRGTRETVLGTLGKATVLWIPQEFQNLTQSFGVATWKRDTSDPQSKEVLLKYMNGNYTNYAPSQNHFHSSNFSLEILSTQRQDQRLYEYIISKDAKEKVWQIQLEVYEPVSDPDIQVLSWALVNDSCTVTLNCTAARGDNVSYSWTGLEASSSSPCAHNGSLLHLSYHLNATSLACACTASNPVSSSTVTFNSSACSFEQWGSGSPGLNLVLVVVPIVVVLVLFGVFTALHVGRLRKHTPLPEDNEVRTIYSQVQRVEKQKIPCSPPRHGAPLLHHHLRRSHRFAPGHSPGPRPDPAQPPGRATHPTGLLAPLTEPRRGAHDGLRQRDAAQDLSPPARQQPGPETPGIHTPRPAPTSWAGGIPLSPAK</sequence>
<keyword evidence="2 7" id="KW-0732">Signal</keyword>
<reference evidence="8 9" key="1">
    <citation type="submission" date="2017-10" db="EMBL/GenBank/DDBJ databases">
        <title>A new Pekin duck reference genome.</title>
        <authorList>
            <person name="Hou Z.-C."/>
            <person name="Zhou Z.-K."/>
            <person name="Zhu F."/>
            <person name="Hou S.-S."/>
        </authorList>
    </citation>
    <scope>NUCLEOTIDE SEQUENCE [LARGE SCALE GENOMIC DNA]</scope>
</reference>
<dbReference type="STRING" id="8840.ENSAPLP00000023136"/>
<dbReference type="InterPro" id="IPR015631">
    <property type="entry name" value="CD2/SLAM_rcpt"/>
</dbReference>
<proteinExistence type="predicted"/>
<accession>A0A493TB53</accession>
<evidence type="ECO:0000313" key="9">
    <source>
        <dbReference type="Proteomes" id="UP000016666"/>
    </source>
</evidence>
<reference evidence="8" key="2">
    <citation type="submission" date="2025-08" db="UniProtKB">
        <authorList>
            <consortium name="Ensembl"/>
        </authorList>
    </citation>
    <scope>IDENTIFICATION</scope>
</reference>
<dbReference type="PANTHER" id="PTHR12080:SF55">
    <property type="entry name" value="LYMPHOCYTE FUNCTION-ASSOCIATED ANTIGEN 3"/>
    <property type="match status" value="1"/>
</dbReference>
<feature type="chain" id="PRO_5019818710" description="Ig-like domain-containing protein" evidence="7">
    <location>
        <begin position="19"/>
        <end position="387"/>
    </location>
</feature>
<reference evidence="8" key="3">
    <citation type="submission" date="2025-09" db="UniProtKB">
        <authorList>
            <consortium name="Ensembl"/>
        </authorList>
    </citation>
    <scope>IDENTIFICATION</scope>
</reference>
<dbReference type="Proteomes" id="UP000016666">
    <property type="component" value="Chromosome 26"/>
</dbReference>
<feature type="region of interest" description="Disordered" evidence="5">
    <location>
        <begin position="301"/>
        <end position="387"/>
    </location>
</feature>
<dbReference type="SUPFAM" id="SSF48726">
    <property type="entry name" value="Immunoglobulin"/>
    <property type="match status" value="1"/>
</dbReference>
<dbReference type="GeneTree" id="ENSGT01030000234540"/>
<dbReference type="InterPro" id="IPR013783">
    <property type="entry name" value="Ig-like_fold"/>
</dbReference>
<evidence type="ECO:0000313" key="8">
    <source>
        <dbReference type="Ensembl" id="ENSAPLP00000023136.1"/>
    </source>
</evidence>
<protein>
    <recommendedName>
        <fullName evidence="10">Ig-like domain-containing protein</fullName>
    </recommendedName>
</protein>
<evidence type="ECO:0000256" key="1">
    <source>
        <dbReference type="ARBA" id="ARBA00004370"/>
    </source>
</evidence>
<dbReference type="AlphaFoldDB" id="A0A493TB53"/>
<evidence type="ECO:0008006" key="10">
    <source>
        <dbReference type="Google" id="ProtNLM"/>
    </source>
</evidence>